<evidence type="ECO:0000256" key="7">
    <source>
        <dbReference type="PROSITE-ProRule" id="PRU00236"/>
    </source>
</evidence>
<dbReference type="InterPro" id="IPR026591">
    <property type="entry name" value="Sirtuin_cat_small_dom_sf"/>
</dbReference>
<dbReference type="SUPFAM" id="SSF52467">
    <property type="entry name" value="DHS-like NAD/FAD-binding domain"/>
    <property type="match status" value="1"/>
</dbReference>
<dbReference type="Pfam" id="PF02146">
    <property type="entry name" value="SIR2"/>
    <property type="match status" value="1"/>
</dbReference>
<dbReference type="GO" id="GO:0005634">
    <property type="term" value="C:nucleus"/>
    <property type="evidence" value="ECO:0007669"/>
    <property type="project" value="TreeGrafter"/>
</dbReference>
<reference evidence="10" key="1">
    <citation type="journal article" date="2020" name="Stud. Mycol.">
        <title>101 Dothideomycetes genomes: a test case for predicting lifestyles and emergence of pathogens.</title>
        <authorList>
            <person name="Haridas S."/>
            <person name="Albert R."/>
            <person name="Binder M."/>
            <person name="Bloem J."/>
            <person name="Labutti K."/>
            <person name="Salamov A."/>
            <person name="Andreopoulos B."/>
            <person name="Baker S."/>
            <person name="Barry K."/>
            <person name="Bills G."/>
            <person name="Bluhm B."/>
            <person name="Cannon C."/>
            <person name="Castanera R."/>
            <person name="Culley D."/>
            <person name="Daum C."/>
            <person name="Ezra D."/>
            <person name="Gonzalez J."/>
            <person name="Henrissat B."/>
            <person name="Kuo A."/>
            <person name="Liang C."/>
            <person name="Lipzen A."/>
            <person name="Lutzoni F."/>
            <person name="Magnuson J."/>
            <person name="Mondo S."/>
            <person name="Nolan M."/>
            <person name="Ohm R."/>
            <person name="Pangilinan J."/>
            <person name="Park H.-J."/>
            <person name="Ramirez L."/>
            <person name="Alfaro M."/>
            <person name="Sun H."/>
            <person name="Tritt A."/>
            <person name="Yoshinaga Y."/>
            <person name="Zwiers L.-H."/>
            <person name="Turgeon B."/>
            <person name="Goodwin S."/>
            <person name="Spatafora J."/>
            <person name="Crous P."/>
            <person name="Grigoriev I."/>
        </authorList>
    </citation>
    <scope>NUCLEOTIDE SEQUENCE</scope>
    <source>
        <strain evidence="10">CBS 123094</strain>
    </source>
</reference>
<dbReference type="Gene3D" id="3.40.50.1220">
    <property type="entry name" value="TPP-binding domain"/>
    <property type="match status" value="1"/>
</dbReference>
<feature type="binding site" evidence="7">
    <location>
        <position position="201"/>
    </location>
    <ligand>
        <name>Zn(2+)</name>
        <dbReference type="ChEBI" id="CHEBI:29105"/>
    </ligand>
</feature>
<feature type="compositionally biased region" description="Basic residues" evidence="8">
    <location>
        <begin position="31"/>
        <end position="44"/>
    </location>
</feature>
<dbReference type="OrthoDB" id="420264at2759"/>
<evidence type="ECO:0000313" key="11">
    <source>
        <dbReference type="Proteomes" id="UP000799779"/>
    </source>
</evidence>
<dbReference type="AlphaFoldDB" id="A0A6A5WKL2"/>
<feature type="compositionally biased region" description="Basic residues" evidence="8">
    <location>
        <begin position="1"/>
        <end position="13"/>
    </location>
</feature>
<protein>
    <submittedName>
        <fullName evidence="10">NAD-dependent deacetylase sirtuin-2</fullName>
    </submittedName>
</protein>
<dbReference type="InterPro" id="IPR050134">
    <property type="entry name" value="NAD-dep_sirtuin_deacylases"/>
</dbReference>
<dbReference type="InterPro" id="IPR026590">
    <property type="entry name" value="Ssirtuin_cat_dom"/>
</dbReference>
<comment type="cofactor">
    <cofactor evidence="1">
        <name>Zn(2+)</name>
        <dbReference type="ChEBI" id="CHEBI:29105"/>
    </cofactor>
</comment>
<comment type="similarity">
    <text evidence="2">Belongs to the sirtuin family. Class I subfamily.</text>
</comment>
<feature type="binding site" evidence="7">
    <location>
        <position position="230"/>
    </location>
    <ligand>
        <name>Zn(2+)</name>
        <dbReference type="ChEBI" id="CHEBI:29105"/>
    </ligand>
</feature>
<keyword evidence="3" id="KW-0808">Transferase</keyword>
<evidence type="ECO:0000256" key="2">
    <source>
        <dbReference type="ARBA" id="ARBA00006924"/>
    </source>
</evidence>
<feature type="active site" description="Proton acceptor" evidence="7">
    <location>
        <position position="193"/>
    </location>
</feature>
<evidence type="ECO:0000256" key="8">
    <source>
        <dbReference type="SAM" id="MobiDB-lite"/>
    </source>
</evidence>
<feature type="domain" description="Deacetylase sirtuin-type" evidence="9">
    <location>
        <begin position="63"/>
        <end position="325"/>
    </location>
</feature>
<feature type="region of interest" description="Disordered" evidence="8">
    <location>
        <begin position="1"/>
        <end position="64"/>
    </location>
</feature>
<keyword evidence="11" id="KW-1185">Reference proteome</keyword>
<feature type="non-terminal residue" evidence="10">
    <location>
        <position position="1"/>
    </location>
</feature>
<name>A0A6A5WKL2_9PLEO</name>
<dbReference type="InterPro" id="IPR003000">
    <property type="entry name" value="Sirtuin"/>
</dbReference>
<dbReference type="PANTHER" id="PTHR11085">
    <property type="entry name" value="NAD-DEPENDENT PROTEIN DEACYLASE SIRTUIN-5, MITOCHONDRIAL-RELATED"/>
    <property type="match status" value="1"/>
</dbReference>
<evidence type="ECO:0000259" key="9">
    <source>
        <dbReference type="PROSITE" id="PS50305"/>
    </source>
</evidence>
<proteinExistence type="inferred from homology"/>
<evidence type="ECO:0000256" key="4">
    <source>
        <dbReference type="ARBA" id="ARBA00022723"/>
    </source>
</evidence>
<feature type="binding site" evidence="7">
    <location>
        <position position="224"/>
    </location>
    <ligand>
        <name>Zn(2+)</name>
        <dbReference type="ChEBI" id="CHEBI:29105"/>
    </ligand>
</feature>
<dbReference type="PROSITE" id="PS50305">
    <property type="entry name" value="SIRTUIN"/>
    <property type="match status" value="1"/>
</dbReference>
<evidence type="ECO:0000256" key="5">
    <source>
        <dbReference type="ARBA" id="ARBA00022833"/>
    </source>
</evidence>
<evidence type="ECO:0000256" key="6">
    <source>
        <dbReference type="ARBA" id="ARBA00023027"/>
    </source>
</evidence>
<keyword evidence="4 7" id="KW-0479">Metal-binding</keyword>
<evidence type="ECO:0000313" key="10">
    <source>
        <dbReference type="EMBL" id="KAF2001329.1"/>
    </source>
</evidence>
<feature type="binding site" evidence="7">
    <location>
        <position position="204"/>
    </location>
    <ligand>
        <name>Zn(2+)</name>
        <dbReference type="ChEBI" id="CHEBI:29105"/>
    </ligand>
</feature>
<feature type="compositionally biased region" description="Low complexity" evidence="8">
    <location>
        <begin position="407"/>
        <end position="424"/>
    </location>
</feature>
<accession>A0A6A5WKL2</accession>
<organism evidence="10 11">
    <name type="scientific">Amniculicola lignicola CBS 123094</name>
    <dbReference type="NCBI Taxonomy" id="1392246"/>
    <lineage>
        <taxon>Eukaryota</taxon>
        <taxon>Fungi</taxon>
        <taxon>Dikarya</taxon>
        <taxon>Ascomycota</taxon>
        <taxon>Pezizomycotina</taxon>
        <taxon>Dothideomycetes</taxon>
        <taxon>Pleosporomycetidae</taxon>
        <taxon>Pleosporales</taxon>
        <taxon>Amniculicolaceae</taxon>
        <taxon>Amniculicola</taxon>
    </lineage>
</organism>
<dbReference type="GO" id="GO:0017136">
    <property type="term" value="F:histone deacetylase activity, NAD-dependent"/>
    <property type="evidence" value="ECO:0007669"/>
    <property type="project" value="TreeGrafter"/>
</dbReference>
<evidence type="ECO:0000256" key="1">
    <source>
        <dbReference type="ARBA" id="ARBA00001947"/>
    </source>
</evidence>
<dbReference type="GO" id="GO:0046872">
    <property type="term" value="F:metal ion binding"/>
    <property type="evidence" value="ECO:0007669"/>
    <property type="project" value="UniProtKB-KW"/>
</dbReference>
<keyword evidence="6" id="KW-0520">NAD</keyword>
<dbReference type="CDD" id="cd01408">
    <property type="entry name" value="SIRT1"/>
    <property type="match status" value="1"/>
</dbReference>
<keyword evidence="5 7" id="KW-0862">Zinc</keyword>
<dbReference type="EMBL" id="ML977583">
    <property type="protein sequence ID" value="KAF2001329.1"/>
    <property type="molecule type" value="Genomic_DNA"/>
</dbReference>
<dbReference type="Proteomes" id="UP000799779">
    <property type="component" value="Unassembled WGS sequence"/>
</dbReference>
<dbReference type="Gene3D" id="3.30.1600.10">
    <property type="entry name" value="SIR2/SIRT2 'Small Domain"/>
    <property type="match status" value="1"/>
</dbReference>
<dbReference type="GO" id="GO:0070403">
    <property type="term" value="F:NAD+ binding"/>
    <property type="evidence" value="ECO:0007669"/>
    <property type="project" value="InterPro"/>
</dbReference>
<gene>
    <name evidence="10" type="ORF">P154DRAFT_433226</name>
</gene>
<sequence length="448" mass="49745">FRPVKIGRKHKSHRQELQSSKPWRESEKGRKGNNKNNHKGKGRWNRMGQDQSAPMVDENTPTQTLESRTLESVAKYIQDGRAQNIVVMVGAGISTSAGIPDFRSPDTGLYANLSRLNLPHAEAVFEISYFRNNPHPFYTLAQELYPGKYRPTITHSFIALLHQKGLLLKLFTQNIDCLEREAGLPGHKIIEAHGSFANQCCIDCKHPYPKDLMDIAIKEKSVPHCITEECDGLVKPEIVFFGEQLPSAFFDNRRLPAEADLCIVMGTSLSVQPFAALPHICAEHTPRVLVNSEQVGGIGSRTDDVLLLGDCDGGVKKLAEALGWLEELEELWETTALPPSENSAVGEQPIAKTRDEILQEEIDKITKDVEESLKLDKAQYSWLESHIENRLARAQDESTEDNLPDFSNGTPTGTTPTASTSNPSLEEKDSAGEGLGHVFPHLEKKPSL</sequence>
<dbReference type="PANTHER" id="PTHR11085:SF6">
    <property type="entry name" value="NAD-DEPENDENT PROTEIN DEACETYLASE SIRTUIN-2"/>
    <property type="match status" value="1"/>
</dbReference>
<evidence type="ECO:0000256" key="3">
    <source>
        <dbReference type="ARBA" id="ARBA00022679"/>
    </source>
</evidence>
<dbReference type="InterPro" id="IPR029035">
    <property type="entry name" value="DHS-like_NAD/FAD-binding_dom"/>
</dbReference>
<feature type="region of interest" description="Disordered" evidence="8">
    <location>
        <begin position="393"/>
        <end position="448"/>
    </location>
</feature>